<name>A0A392UV06_9FABA</name>
<dbReference type="AlphaFoldDB" id="A0A392UV06"/>
<evidence type="ECO:0000256" key="1">
    <source>
        <dbReference type="SAM" id="MobiDB-lite"/>
    </source>
</evidence>
<accession>A0A392UV06</accession>
<evidence type="ECO:0000313" key="2">
    <source>
        <dbReference type="EMBL" id="MCI78829.1"/>
    </source>
</evidence>
<organism evidence="2 3">
    <name type="scientific">Trifolium medium</name>
    <dbReference type="NCBI Taxonomy" id="97028"/>
    <lineage>
        <taxon>Eukaryota</taxon>
        <taxon>Viridiplantae</taxon>
        <taxon>Streptophyta</taxon>
        <taxon>Embryophyta</taxon>
        <taxon>Tracheophyta</taxon>
        <taxon>Spermatophyta</taxon>
        <taxon>Magnoliopsida</taxon>
        <taxon>eudicotyledons</taxon>
        <taxon>Gunneridae</taxon>
        <taxon>Pentapetalae</taxon>
        <taxon>rosids</taxon>
        <taxon>fabids</taxon>
        <taxon>Fabales</taxon>
        <taxon>Fabaceae</taxon>
        <taxon>Papilionoideae</taxon>
        <taxon>50 kb inversion clade</taxon>
        <taxon>NPAAA clade</taxon>
        <taxon>Hologalegina</taxon>
        <taxon>IRL clade</taxon>
        <taxon>Trifolieae</taxon>
        <taxon>Trifolium</taxon>
    </lineage>
</organism>
<evidence type="ECO:0000313" key="3">
    <source>
        <dbReference type="Proteomes" id="UP000265520"/>
    </source>
</evidence>
<feature type="region of interest" description="Disordered" evidence="1">
    <location>
        <begin position="1"/>
        <end position="23"/>
    </location>
</feature>
<gene>
    <name evidence="2" type="ORF">A2U01_0100100</name>
</gene>
<proteinExistence type="predicted"/>
<feature type="non-terminal residue" evidence="2">
    <location>
        <position position="23"/>
    </location>
</feature>
<reference evidence="2 3" key="1">
    <citation type="journal article" date="2018" name="Front. Plant Sci.">
        <title>Red Clover (Trifolium pratense) and Zigzag Clover (T. medium) - A Picture of Genomic Similarities and Differences.</title>
        <authorList>
            <person name="Dluhosova J."/>
            <person name="Istvanek J."/>
            <person name="Nedelnik J."/>
            <person name="Repkova J."/>
        </authorList>
    </citation>
    <scope>NUCLEOTIDE SEQUENCE [LARGE SCALE GENOMIC DNA]</scope>
    <source>
        <strain evidence="3">cv. 10/8</strain>
        <tissue evidence="2">Leaf</tissue>
    </source>
</reference>
<keyword evidence="3" id="KW-1185">Reference proteome</keyword>
<dbReference type="EMBL" id="LXQA010959971">
    <property type="protein sequence ID" value="MCI78829.1"/>
    <property type="molecule type" value="Genomic_DNA"/>
</dbReference>
<comment type="caution">
    <text evidence="2">The sequence shown here is derived from an EMBL/GenBank/DDBJ whole genome shotgun (WGS) entry which is preliminary data.</text>
</comment>
<sequence length="23" mass="2408">MMVGGKLAPPSIKRKGGDLLELP</sequence>
<dbReference type="Proteomes" id="UP000265520">
    <property type="component" value="Unassembled WGS sequence"/>
</dbReference>
<protein>
    <submittedName>
        <fullName evidence="2">Uncharacterized protein</fullName>
    </submittedName>
</protein>